<reference evidence="2 3" key="1">
    <citation type="submission" date="2009-04" db="EMBL/GenBank/DDBJ databases">
        <authorList>
            <person name="Reysenbach A.-L."/>
            <person name="Heidelberg J.F."/>
            <person name="Nelson W.C."/>
        </authorList>
    </citation>
    <scope>NUCLEOTIDE SEQUENCE [LARGE SCALE GENOMIC DNA]</scope>
    <source>
        <strain evidence="2 3">SS-5</strain>
    </source>
</reference>
<gene>
    <name evidence="2" type="ORF">SULYE_1464</name>
</gene>
<dbReference type="AlphaFoldDB" id="C4FLL0"/>
<keyword evidence="1" id="KW-0472">Membrane</keyword>
<sequence length="97" mass="11683">MQKILDIGLIPAIKMKEIFRVKIKHPLRQLSKENWLKYGKKRYRIESLFGNINNKANSVFKVKREDIAKKLAIAWAILWNFYMILIYVFFLEQSHRS</sequence>
<keyword evidence="3" id="KW-1185">Reference proteome</keyword>
<protein>
    <recommendedName>
        <fullName evidence="4">Transposase IS4-like domain-containing protein</fullName>
    </recommendedName>
</protein>
<proteinExistence type="predicted"/>
<evidence type="ECO:0000313" key="3">
    <source>
        <dbReference type="Proteomes" id="UP000005540"/>
    </source>
</evidence>
<evidence type="ECO:0008006" key="4">
    <source>
        <dbReference type="Google" id="ProtNLM"/>
    </source>
</evidence>
<evidence type="ECO:0000313" key="2">
    <source>
        <dbReference type="EMBL" id="EEP60038.1"/>
    </source>
</evidence>
<keyword evidence="1" id="KW-1133">Transmembrane helix</keyword>
<dbReference type="Proteomes" id="UP000005540">
    <property type="component" value="Unassembled WGS sequence"/>
</dbReference>
<name>C4FLL0_9AQUI</name>
<keyword evidence="1" id="KW-0812">Transmembrane</keyword>
<feature type="transmembrane region" description="Helical" evidence="1">
    <location>
        <begin position="71"/>
        <end position="90"/>
    </location>
</feature>
<evidence type="ECO:0000256" key="1">
    <source>
        <dbReference type="SAM" id="Phobius"/>
    </source>
</evidence>
<accession>C4FLL0</accession>
<dbReference type="EMBL" id="ABZS01000161">
    <property type="protein sequence ID" value="EEP60038.1"/>
    <property type="molecule type" value="Genomic_DNA"/>
</dbReference>
<comment type="caution">
    <text evidence="2">The sequence shown here is derived from an EMBL/GenBank/DDBJ whole genome shotgun (WGS) entry which is preliminary data.</text>
</comment>
<organism evidence="2 3">
    <name type="scientific">Sulfurihydrogenibium yellowstonense SS-5</name>
    <dbReference type="NCBI Taxonomy" id="432331"/>
    <lineage>
        <taxon>Bacteria</taxon>
        <taxon>Pseudomonadati</taxon>
        <taxon>Aquificota</taxon>
        <taxon>Aquificia</taxon>
        <taxon>Aquificales</taxon>
        <taxon>Hydrogenothermaceae</taxon>
        <taxon>Sulfurihydrogenibium</taxon>
    </lineage>
</organism>